<organism evidence="1 2">
    <name type="scientific">Propionigenium maris DSM 9537</name>
    <dbReference type="NCBI Taxonomy" id="1123000"/>
    <lineage>
        <taxon>Bacteria</taxon>
        <taxon>Fusobacteriati</taxon>
        <taxon>Fusobacteriota</taxon>
        <taxon>Fusobacteriia</taxon>
        <taxon>Fusobacteriales</taxon>
        <taxon>Fusobacteriaceae</taxon>
        <taxon>Propionigenium</taxon>
    </lineage>
</organism>
<evidence type="ECO:0000313" key="2">
    <source>
        <dbReference type="Proteomes" id="UP001144471"/>
    </source>
</evidence>
<evidence type="ECO:0000313" key="1">
    <source>
        <dbReference type="EMBL" id="GLI57408.1"/>
    </source>
</evidence>
<accession>A0A9W6LP75</accession>
<dbReference type="EMBL" id="BSDY01000017">
    <property type="protein sequence ID" value="GLI57408.1"/>
    <property type="molecule type" value="Genomic_DNA"/>
</dbReference>
<sequence>MTRICRKLRFLITELMKDRKATPFTQATIENFKYRPKWVVKTFTSNNGKELKES</sequence>
<protein>
    <submittedName>
        <fullName evidence="1">Uncharacterized protein</fullName>
    </submittedName>
</protein>
<gene>
    <name evidence="1" type="ORF">PM10SUCC1_29220</name>
</gene>
<dbReference type="AlphaFoldDB" id="A0A9W6LP75"/>
<proteinExistence type="predicted"/>
<dbReference type="Proteomes" id="UP001144471">
    <property type="component" value="Unassembled WGS sequence"/>
</dbReference>
<comment type="caution">
    <text evidence="1">The sequence shown here is derived from an EMBL/GenBank/DDBJ whole genome shotgun (WGS) entry which is preliminary data.</text>
</comment>
<reference evidence="1" key="1">
    <citation type="submission" date="2022-12" db="EMBL/GenBank/DDBJ databases">
        <title>Reference genome sequencing for broad-spectrum identification of bacterial and archaeal isolates by mass spectrometry.</title>
        <authorList>
            <person name="Sekiguchi Y."/>
            <person name="Tourlousse D.M."/>
        </authorList>
    </citation>
    <scope>NUCLEOTIDE SEQUENCE</scope>
    <source>
        <strain evidence="1">10succ1</strain>
    </source>
</reference>
<name>A0A9W6LP75_9FUSO</name>
<keyword evidence="2" id="KW-1185">Reference proteome</keyword>